<dbReference type="InterPro" id="IPR007526">
    <property type="entry name" value="SWIRM"/>
</dbReference>
<dbReference type="Gene3D" id="1.10.10.10">
    <property type="entry name" value="Winged helix-like DNA-binding domain superfamily/Winged helix DNA-binding domain"/>
    <property type="match status" value="1"/>
</dbReference>
<gene>
    <name evidence="4" type="ORF">ANN_04243</name>
</gene>
<dbReference type="EMBL" id="JAJSOF020000013">
    <property type="protein sequence ID" value="KAJ4442654.1"/>
    <property type="molecule type" value="Genomic_DNA"/>
</dbReference>
<protein>
    <recommendedName>
        <fullName evidence="3">SWIRM domain-containing protein</fullName>
    </recommendedName>
</protein>
<proteinExistence type="predicted"/>
<sequence length="258" mass="29131">MNTNLLKREKTEAISYPIIDLERKRPCLAIESSGVSDTVDTQEEGRRMSRRKKAKVEYREMEEKYSQLLDEEDASDASEKSKAGGTATPEKKLAPIPEPLKKETSLPPEQPPTATIVPPPNPVKTEKEDEIEPDSEQDDPTGLYSPVVFPSKVIHFLQVGEKKVHITQRLLHNVQDFGMPGIEHVRANPEMHVECLEGAAFQSRLPFDKMTATEAAGFPDVAQGPPQTLKVFLHIRNRLLQLWLENPKQQQLPPYLDH</sequence>
<comment type="caution">
    <text evidence="4">The sequence shown here is derived from an EMBL/GenBank/DDBJ whole genome shotgun (WGS) entry which is preliminary data.</text>
</comment>
<feature type="compositionally biased region" description="Basic and acidic residues" evidence="2">
    <location>
        <begin position="89"/>
        <end position="104"/>
    </location>
</feature>
<dbReference type="InterPro" id="IPR009057">
    <property type="entry name" value="Homeodomain-like_sf"/>
</dbReference>
<dbReference type="Pfam" id="PF04433">
    <property type="entry name" value="SWIRM"/>
    <property type="match status" value="1"/>
</dbReference>
<comment type="subcellular location">
    <subcellularLocation>
        <location evidence="1">Nucleus</location>
    </subcellularLocation>
</comment>
<feature type="region of interest" description="Disordered" evidence="2">
    <location>
        <begin position="32"/>
        <end position="144"/>
    </location>
</feature>
<evidence type="ECO:0000259" key="3">
    <source>
        <dbReference type="PROSITE" id="PS50934"/>
    </source>
</evidence>
<reference evidence="4 5" key="1">
    <citation type="journal article" date="2022" name="Allergy">
        <title>Genome assembly and annotation of Periplaneta americana reveal a comprehensive cockroach allergen profile.</title>
        <authorList>
            <person name="Wang L."/>
            <person name="Xiong Q."/>
            <person name="Saelim N."/>
            <person name="Wang L."/>
            <person name="Nong W."/>
            <person name="Wan A.T."/>
            <person name="Shi M."/>
            <person name="Liu X."/>
            <person name="Cao Q."/>
            <person name="Hui J.H.L."/>
            <person name="Sookrung N."/>
            <person name="Leung T.F."/>
            <person name="Tungtrongchitr A."/>
            <person name="Tsui S.K.W."/>
        </authorList>
    </citation>
    <scope>NUCLEOTIDE SEQUENCE [LARGE SCALE GENOMIC DNA]</scope>
    <source>
        <strain evidence="4">PWHHKU_190912</strain>
    </source>
</reference>
<dbReference type="SUPFAM" id="SSF46689">
    <property type="entry name" value="Homeodomain-like"/>
    <property type="match status" value="1"/>
</dbReference>
<evidence type="ECO:0000313" key="5">
    <source>
        <dbReference type="Proteomes" id="UP001148838"/>
    </source>
</evidence>
<feature type="compositionally biased region" description="Acidic residues" evidence="2">
    <location>
        <begin position="128"/>
        <end position="139"/>
    </location>
</feature>
<feature type="domain" description="SWIRM" evidence="3">
    <location>
        <begin position="196"/>
        <end position="258"/>
    </location>
</feature>
<feature type="compositionally biased region" description="Basic and acidic residues" evidence="2">
    <location>
        <begin position="55"/>
        <end position="65"/>
    </location>
</feature>
<evidence type="ECO:0000256" key="2">
    <source>
        <dbReference type="SAM" id="MobiDB-lite"/>
    </source>
</evidence>
<evidence type="ECO:0000256" key="1">
    <source>
        <dbReference type="ARBA" id="ARBA00004123"/>
    </source>
</evidence>
<dbReference type="Proteomes" id="UP001148838">
    <property type="component" value="Unassembled WGS sequence"/>
</dbReference>
<dbReference type="InterPro" id="IPR036388">
    <property type="entry name" value="WH-like_DNA-bd_sf"/>
</dbReference>
<accession>A0ABQ8T9K8</accession>
<name>A0ABQ8T9K8_PERAM</name>
<evidence type="ECO:0000313" key="4">
    <source>
        <dbReference type="EMBL" id="KAJ4442654.1"/>
    </source>
</evidence>
<keyword evidence="5" id="KW-1185">Reference proteome</keyword>
<dbReference type="PROSITE" id="PS50934">
    <property type="entry name" value="SWIRM"/>
    <property type="match status" value="1"/>
</dbReference>
<organism evidence="4 5">
    <name type="scientific">Periplaneta americana</name>
    <name type="common">American cockroach</name>
    <name type="synonym">Blatta americana</name>
    <dbReference type="NCBI Taxonomy" id="6978"/>
    <lineage>
        <taxon>Eukaryota</taxon>
        <taxon>Metazoa</taxon>
        <taxon>Ecdysozoa</taxon>
        <taxon>Arthropoda</taxon>
        <taxon>Hexapoda</taxon>
        <taxon>Insecta</taxon>
        <taxon>Pterygota</taxon>
        <taxon>Neoptera</taxon>
        <taxon>Polyneoptera</taxon>
        <taxon>Dictyoptera</taxon>
        <taxon>Blattodea</taxon>
        <taxon>Blattoidea</taxon>
        <taxon>Blattidae</taxon>
        <taxon>Blattinae</taxon>
        <taxon>Periplaneta</taxon>
    </lineage>
</organism>